<sequence length="321" mass="34184">MTDTMHRHLTNNSRRTYRAASLLAAAFMMGCSAEATEATEAEDASPLERAAAADGLRFASQHDALGWVARRAEELDMGTTTVERDEDGRITRVAGVSIGSPDELALTKAQLIGELGGERHTVEIAGERFLLQGQEPIVMAAATHCNGGLCTQEESFKNDYYVYRELGSRTSVTSGGFETQRKTIQGTGEYECVDLPGPLPVTCNGYCNYSAGCPSGFTKESSVGYPTCRTTCVGQVRNVSLSISIAGFEFFDSSGILVPSIPERSGSTHDSSLEVKYWEYGIGIDSVISDADGLCGSHSTSGPDGFVVAKSHWGSVPSGCL</sequence>
<dbReference type="EMBL" id="JAQNDK010000001">
    <property type="protein sequence ID" value="MDC0678965.1"/>
    <property type="molecule type" value="Genomic_DNA"/>
</dbReference>
<feature type="chain" id="PRO_5046468800" description="Lipoprotein" evidence="1">
    <location>
        <begin position="36"/>
        <end position="321"/>
    </location>
</feature>
<keyword evidence="1" id="KW-0732">Signal</keyword>
<name>A0ABT5BXR9_9BACT</name>
<evidence type="ECO:0000313" key="2">
    <source>
        <dbReference type="EMBL" id="MDC0678965.1"/>
    </source>
</evidence>
<comment type="caution">
    <text evidence="2">The sequence shown here is derived from an EMBL/GenBank/DDBJ whole genome shotgun (WGS) entry which is preliminary data.</text>
</comment>
<gene>
    <name evidence="2" type="ORF">POL72_14565</name>
</gene>
<reference evidence="2 3" key="1">
    <citation type="submission" date="2023-01" db="EMBL/GenBank/DDBJ databases">
        <title>Minimal conservation of predation-associated metabolite biosynthetic gene clusters underscores biosynthetic potential of Myxococcota including descriptions for ten novel species: Archangium lansinium sp. nov., Myxococcus landrumus sp. nov., Nannocystis bai.</title>
        <authorList>
            <person name="Ahearne A."/>
            <person name="Stevens C."/>
            <person name="Dowd S."/>
        </authorList>
    </citation>
    <scope>NUCLEOTIDE SEQUENCE [LARGE SCALE GENOMIC DNA]</scope>
    <source>
        <strain evidence="2 3">WIWO2</strain>
    </source>
</reference>
<accession>A0ABT5BXR9</accession>
<dbReference type="RefSeq" id="WP_272095825.1">
    <property type="nucleotide sequence ID" value="NZ_JAQNDK010000001.1"/>
</dbReference>
<proteinExistence type="predicted"/>
<dbReference type="Proteomes" id="UP001217485">
    <property type="component" value="Unassembled WGS sequence"/>
</dbReference>
<organism evidence="2 3">
    <name type="scientific">Sorangium atrum</name>
    <dbReference type="NCBI Taxonomy" id="2995308"/>
    <lineage>
        <taxon>Bacteria</taxon>
        <taxon>Pseudomonadati</taxon>
        <taxon>Myxococcota</taxon>
        <taxon>Polyangia</taxon>
        <taxon>Polyangiales</taxon>
        <taxon>Polyangiaceae</taxon>
        <taxon>Sorangium</taxon>
    </lineage>
</organism>
<evidence type="ECO:0000256" key="1">
    <source>
        <dbReference type="SAM" id="SignalP"/>
    </source>
</evidence>
<evidence type="ECO:0008006" key="4">
    <source>
        <dbReference type="Google" id="ProtNLM"/>
    </source>
</evidence>
<keyword evidence="3" id="KW-1185">Reference proteome</keyword>
<evidence type="ECO:0000313" key="3">
    <source>
        <dbReference type="Proteomes" id="UP001217485"/>
    </source>
</evidence>
<dbReference type="PROSITE" id="PS51257">
    <property type="entry name" value="PROKAR_LIPOPROTEIN"/>
    <property type="match status" value="1"/>
</dbReference>
<feature type="signal peptide" evidence="1">
    <location>
        <begin position="1"/>
        <end position="35"/>
    </location>
</feature>
<protein>
    <recommendedName>
        <fullName evidence="4">Lipoprotein</fullName>
    </recommendedName>
</protein>